<reference evidence="5 6" key="1">
    <citation type="journal article" date="2016" name="Mol. Biol. Evol.">
        <title>Comparative Genomics of Early-Diverging Mushroom-Forming Fungi Provides Insights into the Origins of Lignocellulose Decay Capabilities.</title>
        <authorList>
            <person name="Nagy L.G."/>
            <person name="Riley R."/>
            <person name="Tritt A."/>
            <person name="Adam C."/>
            <person name="Daum C."/>
            <person name="Floudas D."/>
            <person name="Sun H."/>
            <person name="Yadav J.S."/>
            <person name="Pangilinan J."/>
            <person name="Larsson K.H."/>
            <person name="Matsuura K."/>
            <person name="Barry K."/>
            <person name="Labutti K."/>
            <person name="Kuo R."/>
            <person name="Ohm R.A."/>
            <person name="Bhattacharya S.S."/>
            <person name="Shirouzu T."/>
            <person name="Yoshinaga Y."/>
            <person name="Martin F.M."/>
            <person name="Grigoriev I.V."/>
            <person name="Hibbett D.S."/>
        </authorList>
    </citation>
    <scope>NUCLEOTIDE SEQUENCE [LARGE SCALE GENOMIC DNA]</scope>
    <source>
        <strain evidence="5 6">HHB12029</strain>
    </source>
</reference>
<sequence length="546" mass="57779">MHALFSFLATLTLLLAAMCSVPAQETPSKGIWADFPLPSSLWVQDEPGDFALRVLQRTLSGLATLATLSSNNTPLLWIRPGLVPDDRWRTLFTSRTGVPTQNVSSDVIALVQQYAALGVVRGYVVYSSDTDSVSINIATSLCAPLSAVAVADTLVSAFEAGTVLTQLADARTLSYADLMAAHTFNKDILTDLHTDQAYNRDMAVASGTLVVLDGAAGGGYAEGLATLNPGASVIGYGADEFEFVSAASRAGAGAVASDWTSNWAVLSSGPSPTLEPFPQRIPVQDDGRSFYVAFVLTDGDNLQWELNDFSTGSFWWAAPQRGTIPLTWGIPASALALSTPDALGWYQSTASSNDGFVNYADAYAYIDIFPSSAALSTFVASRQSTAHRIGVHSAVVFTNSWNSRNATAYNTFVAADPSVQAIFPLQYSSYAAGEGALLRTRSNVPVLSAKISLWNLGRNDTQFGDPAHVADVLNSWASGSGRGHALQNRVAWVPVHAWSTFAAPADAQEIATNGQLGGYSAALYASRKLAPGIKLVTLDDIASLLN</sequence>
<feature type="domain" description="GxGYxYP putative glycoside hydrolase C-terminal" evidence="2">
    <location>
        <begin position="290"/>
        <end position="500"/>
    </location>
</feature>
<dbReference type="OrthoDB" id="3243653at2759"/>
<dbReference type="Proteomes" id="UP000077266">
    <property type="component" value="Unassembled WGS sequence"/>
</dbReference>
<proteinExistence type="predicted"/>
<dbReference type="InterPro" id="IPR048310">
    <property type="entry name" value="GxGYxYP_N_2nd"/>
</dbReference>
<dbReference type="InParanoid" id="A0A165KNG1"/>
<dbReference type="EMBL" id="KV425940">
    <property type="protein sequence ID" value="KZV96613.1"/>
    <property type="molecule type" value="Genomic_DNA"/>
</dbReference>
<feature type="signal peptide" evidence="1">
    <location>
        <begin position="1"/>
        <end position="23"/>
    </location>
</feature>
<evidence type="ECO:0000259" key="3">
    <source>
        <dbReference type="Pfam" id="PF20957"/>
    </source>
</evidence>
<evidence type="ECO:0000313" key="5">
    <source>
        <dbReference type="EMBL" id="KZV96613.1"/>
    </source>
</evidence>
<organism evidence="5 6">
    <name type="scientific">Exidia glandulosa HHB12029</name>
    <dbReference type="NCBI Taxonomy" id="1314781"/>
    <lineage>
        <taxon>Eukaryota</taxon>
        <taxon>Fungi</taxon>
        <taxon>Dikarya</taxon>
        <taxon>Basidiomycota</taxon>
        <taxon>Agaricomycotina</taxon>
        <taxon>Agaricomycetes</taxon>
        <taxon>Auriculariales</taxon>
        <taxon>Exidiaceae</taxon>
        <taxon>Exidia</taxon>
    </lineage>
</organism>
<accession>A0A165KNG1</accession>
<dbReference type="Pfam" id="PF14323">
    <property type="entry name" value="GxGYxYP_C"/>
    <property type="match status" value="1"/>
</dbReference>
<evidence type="ECO:0000313" key="6">
    <source>
        <dbReference type="Proteomes" id="UP000077266"/>
    </source>
</evidence>
<feature type="domain" description="GxGYxYP putative glycoside hydrolase third N-terminal" evidence="4">
    <location>
        <begin position="224"/>
        <end position="268"/>
    </location>
</feature>
<name>A0A165KNG1_EXIGL</name>
<evidence type="ECO:0000259" key="4">
    <source>
        <dbReference type="Pfam" id="PF20958"/>
    </source>
</evidence>
<gene>
    <name evidence="5" type="ORF">EXIGLDRAFT_833459</name>
</gene>
<dbReference type="PANTHER" id="PTHR37321">
    <property type="entry name" value="EXPORTED PROTEIN-RELATED"/>
    <property type="match status" value="1"/>
</dbReference>
<dbReference type="InterPro" id="IPR025832">
    <property type="entry name" value="GxGYxYP_C"/>
</dbReference>
<protein>
    <submittedName>
        <fullName evidence="5">Uncharacterized protein</fullName>
    </submittedName>
</protein>
<dbReference type="Gene3D" id="3.20.20.490">
    <property type="entry name" value="GxGYxYP glycoside hydrolase, C-terminal domain"/>
    <property type="match status" value="1"/>
</dbReference>
<feature type="chain" id="PRO_5007860959" evidence="1">
    <location>
        <begin position="24"/>
        <end position="546"/>
    </location>
</feature>
<dbReference type="PANTHER" id="PTHR37321:SF1">
    <property type="entry name" value="EXPORTED PROTEIN"/>
    <property type="match status" value="1"/>
</dbReference>
<feature type="domain" description="GxGYxYP putative glycoside hydrolase second N-terminal" evidence="3">
    <location>
        <begin position="120"/>
        <end position="179"/>
    </location>
</feature>
<dbReference type="Pfam" id="PF20957">
    <property type="entry name" value="GxGYxYP_N_2nd"/>
    <property type="match status" value="1"/>
</dbReference>
<dbReference type="InterPro" id="IPR038410">
    <property type="entry name" value="GxGYxYP_C_sf"/>
</dbReference>
<dbReference type="AlphaFoldDB" id="A0A165KNG1"/>
<evidence type="ECO:0000256" key="1">
    <source>
        <dbReference type="SAM" id="SignalP"/>
    </source>
</evidence>
<evidence type="ECO:0000259" key="2">
    <source>
        <dbReference type="Pfam" id="PF14323"/>
    </source>
</evidence>
<keyword evidence="1" id="KW-0732">Signal</keyword>
<dbReference type="Pfam" id="PF20958">
    <property type="entry name" value="GxGYxYP_N_3rd"/>
    <property type="match status" value="1"/>
</dbReference>
<dbReference type="InterPro" id="IPR048309">
    <property type="entry name" value="GxGYxYP_N_3rd"/>
</dbReference>
<keyword evidence="6" id="KW-1185">Reference proteome</keyword>